<gene>
    <name evidence="3" type="ORF">KV396_01865</name>
</gene>
<keyword evidence="3" id="KW-0067">ATP-binding</keyword>
<name>A0ABY4IKL5_9MICO</name>
<sequence length="569" mass="59867">MSTHARPLADRLAAAGDDDLTRLFAARGVRADPGWHDFFDAAEALLDPSSLAKALPRLTSDEAAALLRADGTGDAGDQREALDALALLTADGSTWPELATALEGRPAPAPLDASAPHPSDPAASAHAAERAFTTVAVLADLLMITRDAPFSLLAGGTVSAAEKRQLAEAGIAVDLVDALVSIAVDAKLATAAERRLRVTADGDGWLRSSASDRWTRLATSFRDVLPRGVRTPSGGWIATDAWIDAHPWDPAWPDRSRALRETARLLGLVAGDGSEPAWATPLREGAPADTSALSVLLPAEVDRIFLQNDLTAIAPGPLAPALDVRLRTIAARESAAQASSYRFTAESIAHAFVVGESEQGILDFLGGISLTGIPQPLAYLIAQTAQRHGLVRVSTDDETGRTRIESDDRHLIDAMAVDQSLRPLGLTAHVASLTTKVGRDTVYWALTDARYPATLIGADGAPLIGDRHPPRTASAPATATVDYAPLIARLRSRQGPDADAAWLDRELEAAVRARAVVRVTVGMPDGSTRDLLLEATGLGGGRLRGRDRAADVERTLPVSSIRSATIVAP</sequence>
<keyword evidence="3" id="KW-0378">Hydrolase</keyword>
<reference evidence="3 4" key="1">
    <citation type="submission" date="2021-06" db="EMBL/GenBank/DDBJ databases">
        <title>Genome-based taxonomic framework of Microbacterium strains isolated from marine environment, the description of four new species and reclassification of four preexisting species.</title>
        <authorList>
            <person name="Lee S.D."/>
            <person name="Kim S.-M."/>
            <person name="Byeon Y.-S."/>
            <person name="Yang H.L."/>
            <person name="Kim I.S."/>
        </authorList>
    </citation>
    <scope>NUCLEOTIDE SEQUENCE [LARGE SCALE GENOMIC DNA]</scope>
    <source>
        <strain evidence="3 4">SSW1-36</strain>
    </source>
</reference>
<keyword evidence="3" id="KW-0347">Helicase</keyword>
<evidence type="ECO:0000256" key="1">
    <source>
        <dbReference type="SAM" id="MobiDB-lite"/>
    </source>
</evidence>
<dbReference type="Pfam" id="PF13625">
    <property type="entry name" value="Helicase_C_3"/>
    <property type="match status" value="1"/>
</dbReference>
<feature type="domain" description="Helicase XPB/Ssl2 N-terminal" evidence="2">
    <location>
        <begin position="305"/>
        <end position="427"/>
    </location>
</feature>
<accession>A0ABY4IKL5</accession>
<evidence type="ECO:0000313" key="4">
    <source>
        <dbReference type="Proteomes" id="UP000831963"/>
    </source>
</evidence>
<feature type="compositionally biased region" description="Low complexity" evidence="1">
    <location>
        <begin position="110"/>
        <end position="126"/>
    </location>
</feature>
<keyword evidence="4" id="KW-1185">Reference proteome</keyword>
<dbReference type="GO" id="GO:0004386">
    <property type="term" value="F:helicase activity"/>
    <property type="evidence" value="ECO:0007669"/>
    <property type="project" value="UniProtKB-KW"/>
</dbReference>
<feature type="region of interest" description="Disordered" evidence="1">
    <location>
        <begin position="105"/>
        <end position="126"/>
    </location>
</feature>
<dbReference type="EMBL" id="CP078077">
    <property type="protein sequence ID" value="UPL13293.1"/>
    <property type="molecule type" value="Genomic_DNA"/>
</dbReference>
<dbReference type="InterPro" id="IPR032830">
    <property type="entry name" value="XPB/Ssl2_N"/>
</dbReference>
<keyword evidence="3" id="KW-0547">Nucleotide-binding</keyword>
<organism evidence="3 4">
    <name type="scientific">Microbacterium galbinum</name>
    <dbReference type="NCBI Taxonomy" id="2851646"/>
    <lineage>
        <taxon>Bacteria</taxon>
        <taxon>Bacillati</taxon>
        <taxon>Actinomycetota</taxon>
        <taxon>Actinomycetes</taxon>
        <taxon>Micrococcales</taxon>
        <taxon>Microbacteriaceae</taxon>
        <taxon>Microbacterium</taxon>
    </lineage>
</organism>
<dbReference type="RefSeq" id="WP_247956656.1">
    <property type="nucleotide sequence ID" value="NZ_CP078077.1"/>
</dbReference>
<protein>
    <submittedName>
        <fullName evidence="3">Helicase-associated domain-containing protein</fullName>
    </submittedName>
</protein>
<proteinExistence type="predicted"/>
<dbReference type="Proteomes" id="UP000831963">
    <property type="component" value="Chromosome"/>
</dbReference>
<evidence type="ECO:0000259" key="2">
    <source>
        <dbReference type="Pfam" id="PF13625"/>
    </source>
</evidence>
<evidence type="ECO:0000313" key="3">
    <source>
        <dbReference type="EMBL" id="UPL13293.1"/>
    </source>
</evidence>